<comment type="cofactor">
    <cofactor evidence="3">
        <name>NH4(+)</name>
        <dbReference type="ChEBI" id="CHEBI:28938"/>
    </cofactor>
</comment>
<keyword evidence="13" id="KW-0630">Potassium</keyword>
<evidence type="ECO:0000256" key="4">
    <source>
        <dbReference type="ARBA" id="ARBA00004496"/>
    </source>
</evidence>
<keyword evidence="10" id="KW-0547">Nucleotide-binding</keyword>
<evidence type="ECO:0000256" key="14">
    <source>
        <dbReference type="ARBA" id="ARBA00022993"/>
    </source>
</evidence>
<dbReference type="GO" id="GO:0015937">
    <property type="term" value="P:coenzyme A biosynthetic process"/>
    <property type="evidence" value="ECO:0007669"/>
    <property type="project" value="UniProtKB-UniPathway"/>
</dbReference>
<dbReference type="SUPFAM" id="SSF53067">
    <property type="entry name" value="Actin-like ATPase domain"/>
    <property type="match status" value="2"/>
</dbReference>
<sequence>KDTAISSVVPGKTEYYRNFIDSITGSKTMIVSHKLRLKLRLGYRRPSELGTDRIAAMVGGRARYNCDLIIVNFGTATTLDVVLKSGYFPGGIITTGIQTGINVLADNTAQLLRFKPQWPVALLGRSTRDCLRCGALLGTKAMIKGLIGMIGKKYNREFLSIATGGWAKRINDNASIFDRYDPDLILYGIYRIFQYNDNNK</sequence>
<gene>
    <name evidence="17" type="ORF">A2Y85_01535</name>
</gene>
<evidence type="ECO:0000256" key="13">
    <source>
        <dbReference type="ARBA" id="ARBA00022958"/>
    </source>
</evidence>
<evidence type="ECO:0000256" key="2">
    <source>
        <dbReference type="ARBA" id="ARBA00001958"/>
    </source>
</evidence>
<dbReference type="Gene3D" id="3.30.420.40">
    <property type="match status" value="2"/>
</dbReference>
<dbReference type="PANTHER" id="PTHR34265">
    <property type="entry name" value="TYPE III PANTOTHENATE KINASE"/>
    <property type="match status" value="1"/>
</dbReference>
<keyword evidence="14" id="KW-0173">Coenzyme A biosynthesis</keyword>
<dbReference type="NCBIfam" id="TIGR00671">
    <property type="entry name" value="baf"/>
    <property type="match status" value="1"/>
</dbReference>
<reference evidence="17 18" key="1">
    <citation type="journal article" date="2016" name="Nat. Commun.">
        <title>Thousands of microbial genomes shed light on interconnected biogeochemical processes in an aquifer system.</title>
        <authorList>
            <person name="Anantharaman K."/>
            <person name="Brown C.T."/>
            <person name="Hug L.A."/>
            <person name="Sharon I."/>
            <person name="Castelle C.J."/>
            <person name="Probst A.J."/>
            <person name="Thomas B.C."/>
            <person name="Singh A."/>
            <person name="Wilkins M.J."/>
            <person name="Karaoz U."/>
            <person name="Brodie E.L."/>
            <person name="Williams K.H."/>
            <person name="Hubbard S.S."/>
            <person name="Banfield J.F."/>
        </authorList>
    </citation>
    <scope>NUCLEOTIDE SEQUENCE [LARGE SCALE GENOMIC DNA]</scope>
</reference>
<evidence type="ECO:0000256" key="12">
    <source>
        <dbReference type="ARBA" id="ARBA00022840"/>
    </source>
</evidence>
<evidence type="ECO:0000256" key="3">
    <source>
        <dbReference type="ARBA" id="ARBA00001972"/>
    </source>
</evidence>
<dbReference type="InterPro" id="IPR043129">
    <property type="entry name" value="ATPase_NBD"/>
</dbReference>
<dbReference type="HAMAP" id="MF_01274">
    <property type="entry name" value="Pantothen_kinase_3"/>
    <property type="match status" value="1"/>
</dbReference>
<comment type="catalytic activity">
    <reaction evidence="1">
        <text>(R)-pantothenate + ATP = (R)-4'-phosphopantothenate + ADP + H(+)</text>
        <dbReference type="Rhea" id="RHEA:16373"/>
        <dbReference type="ChEBI" id="CHEBI:10986"/>
        <dbReference type="ChEBI" id="CHEBI:15378"/>
        <dbReference type="ChEBI" id="CHEBI:29032"/>
        <dbReference type="ChEBI" id="CHEBI:30616"/>
        <dbReference type="ChEBI" id="CHEBI:456216"/>
        <dbReference type="EC" id="2.7.1.33"/>
    </reaction>
</comment>
<evidence type="ECO:0000256" key="10">
    <source>
        <dbReference type="ARBA" id="ARBA00022741"/>
    </source>
</evidence>
<evidence type="ECO:0000256" key="15">
    <source>
        <dbReference type="ARBA" id="ARBA00038036"/>
    </source>
</evidence>
<evidence type="ECO:0000256" key="5">
    <source>
        <dbReference type="ARBA" id="ARBA00005225"/>
    </source>
</evidence>
<dbReference type="EC" id="2.7.1.33" evidence="7"/>
<dbReference type="Proteomes" id="UP000177025">
    <property type="component" value="Unassembled WGS sequence"/>
</dbReference>
<dbReference type="EMBL" id="MEUM01000153">
    <property type="protein sequence ID" value="OGC39064.1"/>
    <property type="molecule type" value="Genomic_DNA"/>
</dbReference>
<proteinExistence type="inferred from homology"/>
<dbReference type="CDD" id="cd24015">
    <property type="entry name" value="ASKHA_NBD_PanK-III"/>
    <property type="match status" value="1"/>
</dbReference>
<accession>A0A1F4U280</accession>
<dbReference type="GO" id="GO:0004594">
    <property type="term" value="F:pantothenate kinase activity"/>
    <property type="evidence" value="ECO:0007669"/>
    <property type="project" value="UniProtKB-EC"/>
</dbReference>
<comment type="subunit">
    <text evidence="6">Homodimer.</text>
</comment>
<evidence type="ECO:0000313" key="17">
    <source>
        <dbReference type="EMBL" id="OGC39064.1"/>
    </source>
</evidence>
<dbReference type="AlphaFoldDB" id="A0A1F4U280"/>
<comment type="pathway">
    <text evidence="5">Cofactor biosynthesis; coenzyme A biosynthesis; CoA from (R)-pantothenate: step 1/5.</text>
</comment>
<comment type="cofactor">
    <cofactor evidence="2">
        <name>K(+)</name>
        <dbReference type="ChEBI" id="CHEBI:29103"/>
    </cofactor>
</comment>
<comment type="subcellular location">
    <subcellularLocation>
        <location evidence="4">Cytoplasm</location>
    </subcellularLocation>
</comment>
<dbReference type="PANTHER" id="PTHR34265:SF1">
    <property type="entry name" value="TYPE III PANTOTHENATE KINASE"/>
    <property type="match status" value="1"/>
</dbReference>
<dbReference type="Pfam" id="PF03309">
    <property type="entry name" value="Pan_kinase"/>
    <property type="match status" value="1"/>
</dbReference>
<keyword evidence="12" id="KW-0067">ATP-binding</keyword>
<evidence type="ECO:0000256" key="6">
    <source>
        <dbReference type="ARBA" id="ARBA00011738"/>
    </source>
</evidence>
<name>A0A1F4U280_UNCW3</name>
<organism evidence="17 18">
    <name type="scientific">candidate division WOR-3 bacterium RBG_13_43_14</name>
    <dbReference type="NCBI Taxonomy" id="1802590"/>
    <lineage>
        <taxon>Bacteria</taxon>
        <taxon>Bacteria division WOR-3</taxon>
    </lineage>
</organism>
<evidence type="ECO:0000313" key="18">
    <source>
        <dbReference type="Proteomes" id="UP000177025"/>
    </source>
</evidence>
<dbReference type="InterPro" id="IPR004619">
    <property type="entry name" value="Type_III_PanK"/>
</dbReference>
<comment type="similarity">
    <text evidence="15">Belongs to the type III pantothenate kinase family.</text>
</comment>
<protein>
    <recommendedName>
        <fullName evidence="16">Type III pantothenate kinase</fullName>
        <ecNumber evidence="7">2.7.1.33</ecNumber>
    </recommendedName>
</protein>
<evidence type="ECO:0000256" key="16">
    <source>
        <dbReference type="ARBA" id="ARBA00040883"/>
    </source>
</evidence>
<evidence type="ECO:0000256" key="1">
    <source>
        <dbReference type="ARBA" id="ARBA00001206"/>
    </source>
</evidence>
<evidence type="ECO:0000256" key="7">
    <source>
        <dbReference type="ARBA" id="ARBA00012102"/>
    </source>
</evidence>
<dbReference type="GO" id="GO:0005524">
    <property type="term" value="F:ATP binding"/>
    <property type="evidence" value="ECO:0007669"/>
    <property type="project" value="UniProtKB-KW"/>
</dbReference>
<comment type="caution">
    <text evidence="17">The sequence shown here is derived from an EMBL/GenBank/DDBJ whole genome shotgun (WGS) entry which is preliminary data.</text>
</comment>
<dbReference type="UniPathway" id="UPA00241">
    <property type="reaction ID" value="UER00352"/>
</dbReference>
<evidence type="ECO:0000256" key="11">
    <source>
        <dbReference type="ARBA" id="ARBA00022777"/>
    </source>
</evidence>
<evidence type="ECO:0000256" key="9">
    <source>
        <dbReference type="ARBA" id="ARBA00022679"/>
    </source>
</evidence>
<feature type="non-terminal residue" evidence="17">
    <location>
        <position position="1"/>
    </location>
</feature>
<keyword evidence="9" id="KW-0808">Transferase</keyword>
<keyword evidence="8" id="KW-0963">Cytoplasm</keyword>
<evidence type="ECO:0000256" key="8">
    <source>
        <dbReference type="ARBA" id="ARBA00022490"/>
    </source>
</evidence>
<keyword evidence="11" id="KW-0418">Kinase</keyword>
<dbReference type="GO" id="GO:0005737">
    <property type="term" value="C:cytoplasm"/>
    <property type="evidence" value="ECO:0007669"/>
    <property type="project" value="UniProtKB-SubCell"/>
</dbReference>